<name>A0A9Q9UCK2_FUSFU</name>
<dbReference type="SMART" id="SM00248">
    <property type="entry name" value="ANK"/>
    <property type="match status" value="5"/>
</dbReference>
<gene>
    <name evidence="4" type="ORF">C2S_7543</name>
</gene>
<dbReference type="InterPro" id="IPR002110">
    <property type="entry name" value="Ankyrin_rpt"/>
</dbReference>
<dbReference type="PROSITE" id="PS50297">
    <property type="entry name" value="ANK_REP_REGION"/>
    <property type="match status" value="2"/>
</dbReference>
<dbReference type="Pfam" id="PF00023">
    <property type="entry name" value="Ank"/>
    <property type="match status" value="1"/>
</dbReference>
<dbReference type="SUPFAM" id="SSF48403">
    <property type="entry name" value="Ankyrin repeat"/>
    <property type="match status" value="1"/>
</dbReference>
<evidence type="ECO:0000256" key="1">
    <source>
        <dbReference type="ARBA" id="ARBA00022737"/>
    </source>
</evidence>
<sequence>MAEAIGLVASVASLLDLALKLSNALHNLQFQFRNAPYLIQALENETEAVRTVLASVESSIHSTATAGLGGAGSPRILGDLTAEIGKGAAVLKELGTFIDSLKNETSTLRRVKWIQKKEKAAELIKELKEVRYRISELQLAYGNSSLNRIGLVLQDIQVMQRRHYAKTHNLETCLLDTKDQLTIDRDTTFQNQSDIAAALEALQNTTPKLPQEWVETISNQLTGNADIMAQIHSEDRFGMTPLMYAVALGDSKAAKALIEAGASVHKKGPHGRSLVDYVACLQPSTCTALLDLLLTAGADATTVYPSGWTLLHTAALHDNATMMDRLVHEGARPDCFGPRGNRPIHYAARQNSVKAVRLLHGKGVDLNVIANSGLSPLGVAIQNNAIDTQTLLLELGADYLVTGDWGTYFHLAADYGCEGTLQTLSSFDLKGWDVDATDAQGLTATDVFENRYDKTDEITKAFYHLKDSIQSKSSVGMQDQNKVGDMDEFFDVHEFLHYGDLR</sequence>
<organism evidence="4 5">
    <name type="scientific">Fusarium fujikuroi</name>
    <name type="common">Bakanae and foot rot disease fungus</name>
    <name type="synonym">Gibberella fujikuroi</name>
    <dbReference type="NCBI Taxonomy" id="5127"/>
    <lineage>
        <taxon>Eukaryota</taxon>
        <taxon>Fungi</taxon>
        <taxon>Dikarya</taxon>
        <taxon>Ascomycota</taxon>
        <taxon>Pezizomycotina</taxon>
        <taxon>Sordariomycetes</taxon>
        <taxon>Hypocreomycetidae</taxon>
        <taxon>Hypocreales</taxon>
        <taxon>Nectriaceae</taxon>
        <taxon>Fusarium</taxon>
        <taxon>Fusarium fujikuroi species complex</taxon>
    </lineage>
</organism>
<dbReference type="Proteomes" id="UP000760494">
    <property type="component" value="Unassembled WGS sequence"/>
</dbReference>
<evidence type="ECO:0000256" key="2">
    <source>
        <dbReference type="ARBA" id="ARBA00023043"/>
    </source>
</evidence>
<accession>A0A9Q9UCK2</accession>
<keyword evidence="2 3" id="KW-0040">ANK repeat</keyword>
<dbReference type="Gene3D" id="1.25.40.20">
    <property type="entry name" value="Ankyrin repeat-containing domain"/>
    <property type="match status" value="1"/>
</dbReference>
<dbReference type="PANTHER" id="PTHR24198:SF165">
    <property type="entry name" value="ANKYRIN REPEAT-CONTAINING PROTEIN-RELATED"/>
    <property type="match status" value="1"/>
</dbReference>
<evidence type="ECO:0008006" key="6">
    <source>
        <dbReference type="Google" id="ProtNLM"/>
    </source>
</evidence>
<evidence type="ECO:0000313" key="4">
    <source>
        <dbReference type="EMBL" id="VTT69519.1"/>
    </source>
</evidence>
<feature type="repeat" description="ANK" evidence="3">
    <location>
        <begin position="237"/>
        <end position="269"/>
    </location>
</feature>
<feature type="repeat" description="ANK" evidence="3">
    <location>
        <begin position="339"/>
        <end position="371"/>
    </location>
</feature>
<dbReference type="AlphaFoldDB" id="A0A9Q9UCK2"/>
<dbReference type="InterPro" id="IPR036770">
    <property type="entry name" value="Ankyrin_rpt-contain_sf"/>
</dbReference>
<reference evidence="4" key="1">
    <citation type="submission" date="2019-05" db="EMBL/GenBank/DDBJ databases">
        <authorList>
            <person name="Piombo E."/>
        </authorList>
    </citation>
    <scope>NUCLEOTIDE SEQUENCE</scope>
    <source>
        <strain evidence="4">C2S</strain>
    </source>
</reference>
<comment type="caution">
    <text evidence="4">The sequence shown here is derived from an EMBL/GenBank/DDBJ whole genome shotgun (WGS) entry which is preliminary data.</text>
</comment>
<feature type="repeat" description="ANK" evidence="3">
    <location>
        <begin position="372"/>
        <end position="404"/>
    </location>
</feature>
<dbReference type="PROSITE" id="PS50088">
    <property type="entry name" value="ANK_REPEAT"/>
    <property type="match status" value="3"/>
</dbReference>
<keyword evidence="1" id="KW-0677">Repeat</keyword>
<proteinExistence type="predicted"/>
<dbReference type="EMBL" id="CABFJX010000257">
    <property type="protein sequence ID" value="VTT69519.1"/>
    <property type="molecule type" value="Genomic_DNA"/>
</dbReference>
<evidence type="ECO:0000256" key="3">
    <source>
        <dbReference type="PROSITE-ProRule" id="PRU00023"/>
    </source>
</evidence>
<dbReference type="PANTHER" id="PTHR24198">
    <property type="entry name" value="ANKYRIN REPEAT AND PROTEIN KINASE DOMAIN-CONTAINING PROTEIN"/>
    <property type="match status" value="1"/>
</dbReference>
<evidence type="ECO:0000313" key="5">
    <source>
        <dbReference type="Proteomes" id="UP000760494"/>
    </source>
</evidence>
<protein>
    <recommendedName>
        <fullName evidence="6">Fungal N-terminal domain-containing protein</fullName>
    </recommendedName>
</protein>
<dbReference type="Pfam" id="PF12796">
    <property type="entry name" value="Ank_2"/>
    <property type="match status" value="1"/>
</dbReference>